<dbReference type="Gene3D" id="3.90.1200.10">
    <property type="match status" value="1"/>
</dbReference>
<accession>A0ABN2T9H0</accession>
<dbReference type="Proteomes" id="UP001500755">
    <property type="component" value="Unassembled WGS sequence"/>
</dbReference>
<dbReference type="SUPFAM" id="SSF56112">
    <property type="entry name" value="Protein kinase-like (PK-like)"/>
    <property type="match status" value="1"/>
</dbReference>
<dbReference type="Pfam" id="PF01636">
    <property type="entry name" value="APH"/>
    <property type="match status" value="1"/>
</dbReference>
<feature type="region of interest" description="Disordered" evidence="1">
    <location>
        <begin position="312"/>
        <end position="404"/>
    </location>
</feature>
<evidence type="ECO:0000259" key="2">
    <source>
        <dbReference type="Pfam" id="PF01636"/>
    </source>
</evidence>
<dbReference type="InterPro" id="IPR002575">
    <property type="entry name" value="Aminoglycoside_PTrfase"/>
</dbReference>
<evidence type="ECO:0000313" key="3">
    <source>
        <dbReference type="EMBL" id="GAA2002392.1"/>
    </source>
</evidence>
<comment type="caution">
    <text evidence="3">The sequence shown here is derived from an EMBL/GenBank/DDBJ whole genome shotgun (WGS) entry which is preliminary data.</text>
</comment>
<dbReference type="EMBL" id="BAAANO010000008">
    <property type="protein sequence ID" value="GAA2002392.1"/>
    <property type="molecule type" value="Genomic_DNA"/>
</dbReference>
<organism evidence="3 4">
    <name type="scientific">Brevibacterium samyangense</name>
    <dbReference type="NCBI Taxonomy" id="366888"/>
    <lineage>
        <taxon>Bacteria</taxon>
        <taxon>Bacillati</taxon>
        <taxon>Actinomycetota</taxon>
        <taxon>Actinomycetes</taxon>
        <taxon>Micrococcales</taxon>
        <taxon>Brevibacteriaceae</taxon>
        <taxon>Brevibacterium</taxon>
    </lineage>
</organism>
<sequence length="404" mass="41863">MHISGPTGPTGLRIVAAVSGIVGGFEPTAWTPLPDERGHRVLVTDGDREFVASLHTGPEALRAGAERLSSAVLRMLLPDSDVTIPEIVVEETLPAALLGLGESERPLLHVAHPLPGTPSSTADFLGSEALVVSLARFLAALHDADPGPVADAGLVVRDSAAVRDRLLAELDRGADTGRVPSALLQRWETALETVSSWHFLACPVHGAVSVDAFRVAKDRIVSVSDLDRLGVGDPATDLAAVSDMLGPDVFEVFMRAYTEARTQVDPGLVDRLEFLAEFAVLDWFLQARDSGNSADIASAEALLASLADLAVDPEPEPRTPAPPRGTAATAADGTTAGAVPPAPTAPSGASTGARTQSASATQDASEGPTTTAGTGLDSDRKAFRPSAPVDEQAASEVPTTQIER</sequence>
<keyword evidence="4" id="KW-1185">Reference proteome</keyword>
<name>A0ABN2T9H0_9MICO</name>
<gene>
    <name evidence="3" type="ORF">GCM10009755_08840</name>
</gene>
<feature type="compositionally biased region" description="Polar residues" evidence="1">
    <location>
        <begin position="354"/>
        <end position="373"/>
    </location>
</feature>
<evidence type="ECO:0000313" key="4">
    <source>
        <dbReference type="Proteomes" id="UP001500755"/>
    </source>
</evidence>
<feature type="domain" description="Aminoglycoside phosphotransferase" evidence="2">
    <location>
        <begin position="32"/>
        <end position="262"/>
    </location>
</feature>
<proteinExistence type="predicted"/>
<feature type="compositionally biased region" description="Low complexity" evidence="1">
    <location>
        <begin position="324"/>
        <end position="353"/>
    </location>
</feature>
<evidence type="ECO:0000256" key="1">
    <source>
        <dbReference type="SAM" id="MobiDB-lite"/>
    </source>
</evidence>
<dbReference type="RefSeq" id="WP_344307337.1">
    <property type="nucleotide sequence ID" value="NZ_BAAANO010000008.1"/>
</dbReference>
<protein>
    <recommendedName>
        <fullName evidence="2">Aminoglycoside phosphotransferase domain-containing protein</fullName>
    </recommendedName>
</protein>
<dbReference type="InterPro" id="IPR011009">
    <property type="entry name" value="Kinase-like_dom_sf"/>
</dbReference>
<reference evidence="3 4" key="1">
    <citation type="journal article" date="2019" name="Int. J. Syst. Evol. Microbiol.">
        <title>The Global Catalogue of Microorganisms (GCM) 10K type strain sequencing project: providing services to taxonomists for standard genome sequencing and annotation.</title>
        <authorList>
            <consortium name="The Broad Institute Genomics Platform"/>
            <consortium name="The Broad Institute Genome Sequencing Center for Infectious Disease"/>
            <person name="Wu L."/>
            <person name="Ma J."/>
        </authorList>
    </citation>
    <scope>NUCLEOTIDE SEQUENCE [LARGE SCALE GENOMIC DNA]</scope>
    <source>
        <strain evidence="3 4">JCM 14546</strain>
    </source>
</reference>